<evidence type="ECO:0000256" key="1">
    <source>
        <dbReference type="SAM" id="Phobius"/>
    </source>
</evidence>
<keyword evidence="1" id="KW-0472">Membrane</keyword>
<evidence type="ECO:0000313" key="2">
    <source>
        <dbReference type="EMBL" id="KAF7815851.1"/>
    </source>
</evidence>
<gene>
    <name evidence="2" type="ORF">G2W53_029820</name>
</gene>
<keyword evidence="1" id="KW-0812">Transmembrane</keyword>
<dbReference type="PANTHER" id="PTHR36887:SF1">
    <property type="entry name" value="OS01G0532300 PROTEIN"/>
    <property type="match status" value="1"/>
</dbReference>
<dbReference type="EMBL" id="JAAIUW010000009">
    <property type="protein sequence ID" value="KAF7815851.1"/>
    <property type="molecule type" value="Genomic_DNA"/>
</dbReference>
<feature type="transmembrane region" description="Helical" evidence="1">
    <location>
        <begin position="36"/>
        <end position="55"/>
    </location>
</feature>
<dbReference type="AlphaFoldDB" id="A0A834T876"/>
<dbReference type="Proteomes" id="UP000634136">
    <property type="component" value="Unassembled WGS sequence"/>
</dbReference>
<protein>
    <submittedName>
        <fullName evidence="2">DUF4408 domain protein</fullName>
    </submittedName>
</protein>
<proteinExistence type="predicted"/>
<dbReference type="InterPro" id="IPR008480">
    <property type="entry name" value="DUF761_pln"/>
</dbReference>
<sequence length="161" mass="17738">MNKFNKSQLLVLLVIILLLIITPFLPSSLKPTFLYFIFNLLIITLGAEAGLLSAFPRPNLEDKKFSASASIIAIPEKREGSTSSSGSSALELSENKPKIVVEKEKKCPSMPSLFLVEAKAELEAEAEAEDNDIGGINGQELFAKAETFIGNFYRQLKMQRD</sequence>
<comment type="caution">
    <text evidence="2">The sequence shown here is derived from an EMBL/GenBank/DDBJ whole genome shotgun (WGS) entry which is preliminary data.</text>
</comment>
<keyword evidence="3" id="KW-1185">Reference proteome</keyword>
<evidence type="ECO:0000313" key="3">
    <source>
        <dbReference type="Proteomes" id="UP000634136"/>
    </source>
</evidence>
<dbReference type="PANTHER" id="PTHR36887">
    <property type="entry name" value="OS01G0532300 PROTEIN"/>
    <property type="match status" value="1"/>
</dbReference>
<organism evidence="2 3">
    <name type="scientific">Senna tora</name>
    <dbReference type="NCBI Taxonomy" id="362788"/>
    <lineage>
        <taxon>Eukaryota</taxon>
        <taxon>Viridiplantae</taxon>
        <taxon>Streptophyta</taxon>
        <taxon>Embryophyta</taxon>
        <taxon>Tracheophyta</taxon>
        <taxon>Spermatophyta</taxon>
        <taxon>Magnoliopsida</taxon>
        <taxon>eudicotyledons</taxon>
        <taxon>Gunneridae</taxon>
        <taxon>Pentapetalae</taxon>
        <taxon>rosids</taxon>
        <taxon>fabids</taxon>
        <taxon>Fabales</taxon>
        <taxon>Fabaceae</taxon>
        <taxon>Caesalpinioideae</taxon>
        <taxon>Cassia clade</taxon>
        <taxon>Senna</taxon>
    </lineage>
</organism>
<name>A0A834T876_9FABA</name>
<reference evidence="2" key="1">
    <citation type="submission" date="2020-09" db="EMBL/GenBank/DDBJ databases">
        <title>Genome-Enabled Discovery of Anthraquinone Biosynthesis in Senna tora.</title>
        <authorList>
            <person name="Kang S.-H."/>
            <person name="Pandey R.P."/>
            <person name="Lee C.-M."/>
            <person name="Sim J.-S."/>
            <person name="Jeong J.-T."/>
            <person name="Choi B.-S."/>
            <person name="Jung M."/>
            <person name="Ginzburg D."/>
            <person name="Zhao K."/>
            <person name="Won S.Y."/>
            <person name="Oh T.-J."/>
            <person name="Yu Y."/>
            <person name="Kim N.-H."/>
            <person name="Lee O.R."/>
            <person name="Lee T.-H."/>
            <person name="Bashyal P."/>
            <person name="Kim T.-S."/>
            <person name="Lee W.-H."/>
            <person name="Kawkins C."/>
            <person name="Kim C.-K."/>
            <person name="Kim J.S."/>
            <person name="Ahn B.O."/>
            <person name="Rhee S.Y."/>
            <person name="Sohng J.K."/>
        </authorList>
    </citation>
    <scope>NUCLEOTIDE SEQUENCE</scope>
    <source>
        <tissue evidence="2">Leaf</tissue>
    </source>
</reference>
<dbReference type="Pfam" id="PF05553">
    <property type="entry name" value="DUF761"/>
    <property type="match status" value="1"/>
</dbReference>
<accession>A0A834T876</accession>
<keyword evidence="1" id="KW-1133">Transmembrane helix</keyword>
<dbReference type="OrthoDB" id="1923900at2759"/>